<dbReference type="InterPro" id="IPR035472">
    <property type="entry name" value="RpiR-like_SIS"/>
</dbReference>
<dbReference type="InterPro" id="IPR050099">
    <property type="entry name" value="SIS_GmhA/DiaA_subfam"/>
</dbReference>
<sequence length="249" mass="27145">MLTTYFTKLQEKLQLVMENEAKSMEMVAAKIAESIQQGGIIQLFGCGHSHILTEEVFFRAGGLAPIKPILVEPLMLHEGAVKSSQLERTNNYAVSFMKKQDIKPKDLVIVISTSGINPVPIDVALLAKEKGAFVVGICSFNYTKDQTSRHKSGKFLAEVVDIALNNFSVKGDAILTHEKVGVPFSSSSTVIGAAMLNGILAEAIKKMVEDGFEPPIFLSGNIAGADEHNHLLIQKYSKRIELLTMGIDE</sequence>
<dbReference type="Proteomes" id="UP000078534">
    <property type="component" value="Unassembled WGS sequence"/>
</dbReference>
<dbReference type="Pfam" id="PF13580">
    <property type="entry name" value="SIS_2"/>
    <property type="match status" value="1"/>
</dbReference>
<dbReference type="SUPFAM" id="SSF53697">
    <property type="entry name" value="SIS domain"/>
    <property type="match status" value="1"/>
</dbReference>
<dbReference type="GO" id="GO:1901135">
    <property type="term" value="P:carbohydrate derivative metabolic process"/>
    <property type="evidence" value="ECO:0007669"/>
    <property type="project" value="InterPro"/>
</dbReference>
<evidence type="ECO:0000313" key="4">
    <source>
        <dbReference type="Proteomes" id="UP000078534"/>
    </source>
</evidence>
<dbReference type="Gene3D" id="3.40.50.10490">
    <property type="entry name" value="Glucose-6-phosphate isomerase like protein, domain 1"/>
    <property type="match status" value="1"/>
</dbReference>
<dbReference type="NCBIfam" id="NF002805">
    <property type="entry name" value="PRK02947.1"/>
    <property type="match status" value="1"/>
</dbReference>
<proteinExistence type="inferred from homology"/>
<organism evidence="3 4">
    <name type="scientific">Metabacillus litoralis</name>
    <dbReference type="NCBI Taxonomy" id="152268"/>
    <lineage>
        <taxon>Bacteria</taxon>
        <taxon>Bacillati</taxon>
        <taxon>Bacillota</taxon>
        <taxon>Bacilli</taxon>
        <taxon>Bacillales</taxon>
        <taxon>Bacillaceae</taxon>
        <taxon>Metabacillus</taxon>
    </lineage>
</organism>
<dbReference type="EMBL" id="LWSG01000034">
    <property type="protein sequence ID" value="OAS83950.1"/>
    <property type="molecule type" value="Genomic_DNA"/>
</dbReference>
<dbReference type="InterPro" id="IPR022951">
    <property type="entry name" value="UPF0309"/>
</dbReference>
<accession>A0A179SSF7</accession>
<dbReference type="HAMAP" id="MF_01240">
    <property type="entry name" value="UPF0309"/>
    <property type="match status" value="1"/>
</dbReference>
<dbReference type="PANTHER" id="PTHR30390">
    <property type="entry name" value="SEDOHEPTULOSE 7-PHOSPHATE ISOMERASE / DNAA INITIATOR-ASSOCIATING FACTOR FOR REPLICATION INITIATION"/>
    <property type="match status" value="1"/>
</dbReference>
<dbReference type="InterPro" id="IPR046348">
    <property type="entry name" value="SIS_dom_sf"/>
</dbReference>
<dbReference type="InterPro" id="IPR001347">
    <property type="entry name" value="SIS_dom"/>
</dbReference>
<dbReference type="CDD" id="cd05013">
    <property type="entry name" value="SIS_RpiR"/>
    <property type="match status" value="1"/>
</dbReference>
<protein>
    <recommendedName>
        <fullName evidence="1">UPF0309 protein A6K24_07535</fullName>
    </recommendedName>
</protein>
<dbReference type="OrthoDB" id="9805185at2"/>
<dbReference type="STRING" id="152268.A6K24_07535"/>
<dbReference type="AlphaFoldDB" id="A0A179SSF7"/>
<evidence type="ECO:0000256" key="1">
    <source>
        <dbReference type="HAMAP-Rule" id="MF_01240"/>
    </source>
</evidence>
<comment type="similarity">
    <text evidence="1">Belongs to the UPF0309 family.</text>
</comment>
<feature type="domain" description="SIS" evidence="2">
    <location>
        <begin position="31"/>
        <end position="212"/>
    </location>
</feature>
<evidence type="ECO:0000313" key="3">
    <source>
        <dbReference type="EMBL" id="OAS83950.1"/>
    </source>
</evidence>
<reference evidence="4" key="1">
    <citation type="submission" date="2016-04" db="EMBL/GenBank/DDBJ databases">
        <authorList>
            <person name="Lyu Z."/>
            <person name="Lyu W."/>
        </authorList>
    </citation>
    <scope>NUCLEOTIDE SEQUENCE [LARGE SCALE GENOMIC DNA]</scope>
    <source>
        <strain evidence="4">C44</strain>
    </source>
</reference>
<evidence type="ECO:0000259" key="2">
    <source>
        <dbReference type="PROSITE" id="PS51464"/>
    </source>
</evidence>
<name>A0A179SSF7_9BACI</name>
<dbReference type="GO" id="GO:0097367">
    <property type="term" value="F:carbohydrate derivative binding"/>
    <property type="evidence" value="ECO:0007669"/>
    <property type="project" value="InterPro"/>
</dbReference>
<comment type="caution">
    <text evidence="3">The sequence shown here is derived from an EMBL/GenBank/DDBJ whole genome shotgun (WGS) entry which is preliminary data.</text>
</comment>
<dbReference type="RefSeq" id="WP_066336615.1">
    <property type="nucleotide sequence ID" value="NZ_LWSG01000034.1"/>
</dbReference>
<dbReference type="PANTHER" id="PTHR30390:SF7">
    <property type="entry name" value="PHOSPHOHEPTOSE ISOMERASE"/>
    <property type="match status" value="1"/>
</dbReference>
<dbReference type="PROSITE" id="PS51464">
    <property type="entry name" value="SIS"/>
    <property type="match status" value="1"/>
</dbReference>
<keyword evidence="4" id="KW-1185">Reference proteome</keyword>
<gene>
    <name evidence="3" type="ORF">A6K24_07535</name>
</gene>